<proteinExistence type="predicted"/>
<evidence type="ECO:0000256" key="2">
    <source>
        <dbReference type="ARBA" id="ARBA00004496"/>
    </source>
</evidence>
<dbReference type="GO" id="GO:0000278">
    <property type="term" value="P:mitotic cell cycle"/>
    <property type="evidence" value="ECO:0007669"/>
    <property type="project" value="TreeGrafter"/>
</dbReference>
<dbReference type="SMART" id="SM00185">
    <property type="entry name" value="ARM"/>
    <property type="match status" value="1"/>
</dbReference>
<dbReference type="GO" id="GO:0007051">
    <property type="term" value="P:spindle organization"/>
    <property type="evidence" value="ECO:0007669"/>
    <property type="project" value="TreeGrafter"/>
</dbReference>
<dbReference type="GO" id="GO:0005576">
    <property type="term" value="C:extracellular region"/>
    <property type="evidence" value="ECO:0007669"/>
    <property type="project" value="UniProtKB-SubCell"/>
</dbReference>
<dbReference type="GO" id="GO:0009536">
    <property type="term" value="C:plastid"/>
    <property type="evidence" value="ECO:0007669"/>
    <property type="project" value="UniProtKB-SubCell"/>
</dbReference>
<dbReference type="InterPro" id="IPR011989">
    <property type="entry name" value="ARM-like"/>
</dbReference>
<dbReference type="SUPFAM" id="SSF48371">
    <property type="entry name" value="ARM repeat"/>
    <property type="match status" value="1"/>
</dbReference>
<evidence type="ECO:0000256" key="11">
    <source>
        <dbReference type="ARBA" id="ARBA00023085"/>
    </source>
</evidence>
<dbReference type="PROSITE" id="PS00503">
    <property type="entry name" value="PECTINESTERASE_2"/>
    <property type="match status" value="1"/>
</dbReference>
<dbReference type="Pfam" id="PF01095">
    <property type="entry name" value="Pectinesterase"/>
    <property type="match status" value="1"/>
</dbReference>
<reference evidence="17 18" key="1">
    <citation type="submission" date="2018-04" db="EMBL/GenBank/DDBJ databases">
        <authorList>
            <person name="Vogel A."/>
        </authorList>
    </citation>
    <scope>NUCLEOTIDE SEQUENCE [LARGE SCALE GENOMIC DNA]</scope>
</reference>
<evidence type="ECO:0000256" key="1">
    <source>
        <dbReference type="ARBA" id="ARBA00004474"/>
    </source>
</evidence>
<feature type="domain" description="Calponin-homology (CH)" evidence="16">
    <location>
        <begin position="698"/>
        <end position="815"/>
    </location>
</feature>
<dbReference type="EC" id="3.1.1.11" evidence="5"/>
<dbReference type="Gene3D" id="1.10.418.10">
    <property type="entry name" value="Calponin-like domain"/>
    <property type="match status" value="1"/>
</dbReference>
<dbReference type="Gene3D" id="2.160.20.10">
    <property type="entry name" value="Single-stranded right-handed beta-helix, Pectin lyase-like"/>
    <property type="match status" value="1"/>
</dbReference>
<dbReference type="PANTHER" id="PTHR22706:SF1">
    <property type="entry name" value="ASSEMBLY FACTOR FOR SPINDLE MICROTUBULES"/>
    <property type="match status" value="1"/>
</dbReference>
<feature type="compositionally biased region" description="Polar residues" evidence="15">
    <location>
        <begin position="312"/>
        <end position="325"/>
    </location>
</feature>
<dbReference type="GO" id="GO:0005516">
    <property type="term" value="F:calmodulin binding"/>
    <property type="evidence" value="ECO:0007669"/>
    <property type="project" value="UniProtKB-KW"/>
</dbReference>
<dbReference type="SMART" id="SM00015">
    <property type="entry name" value="IQ"/>
    <property type="match status" value="8"/>
</dbReference>
<evidence type="ECO:0000256" key="13">
    <source>
        <dbReference type="PROSITE-ProRule" id="PRU00259"/>
    </source>
</evidence>
<dbReference type="Pfam" id="PF00307">
    <property type="entry name" value="CH"/>
    <property type="match status" value="1"/>
</dbReference>
<feature type="repeat" description="ARM" evidence="13">
    <location>
        <begin position="1445"/>
        <end position="1478"/>
    </location>
</feature>
<dbReference type="InterPro" id="IPR027417">
    <property type="entry name" value="P-loop_NTPase"/>
</dbReference>
<keyword evidence="8" id="KW-0677">Repeat</keyword>
<dbReference type="PROSITE" id="PS50176">
    <property type="entry name" value="ARM_REPEAT"/>
    <property type="match status" value="1"/>
</dbReference>
<evidence type="ECO:0000256" key="6">
    <source>
        <dbReference type="ARBA" id="ARBA00022490"/>
    </source>
</evidence>
<dbReference type="InterPro" id="IPR000048">
    <property type="entry name" value="IQ_motif_EF-hand-BS"/>
</dbReference>
<dbReference type="GO" id="GO:0051295">
    <property type="term" value="P:establishment of meiotic spindle localization"/>
    <property type="evidence" value="ECO:0007669"/>
    <property type="project" value="TreeGrafter"/>
</dbReference>
<dbReference type="InterPro" id="IPR012334">
    <property type="entry name" value="Pectin_lyas_fold"/>
</dbReference>
<dbReference type="InterPro" id="IPR051185">
    <property type="entry name" value="ASPM"/>
</dbReference>
<evidence type="ECO:0000256" key="8">
    <source>
        <dbReference type="ARBA" id="ARBA00022737"/>
    </source>
</evidence>
<dbReference type="EMBL" id="OOIL02000002">
    <property type="protein sequence ID" value="VFQ58964.1"/>
    <property type="molecule type" value="Genomic_DNA"/>
</dbReference>
<dbReference type="CDD" id="cd23767">
    <property type="entry name" value="IQCD"/>
    <property type="match status" value="1"/>
</dbReference>
<dbReference type="InterPro" id="IPR036872">
    <property type="entry name" value="CH_dom_sf"/>
</dbReference>
<evidence type="ECO:0000256" key="9">
    <source>
        <dbReference type="ARBA" id="ARBA00022801"/>
    </source>
</evidence>
<evidence type="ECO:0000256" key="3">
    <source>
        <dbReference type="ARBA" id="ARBA00004613"/>
    </source>
</evidence>
<name>A0A484K5H4_9ASTE</name>
<evidence type="ECO:0000313" key="18">
    <source>
        <dbReference type="Proteomes" id="UP000595140"/>
    </source>
</evidence>
<evidence type="ECO:0000256" key="4">
    <source>
        <dbReference type="ARBA" id="ARBA00005184"/>
    </source>
</evidence>
<evidence type="ECO:0000256" key="12">
    <source>
        <dbReference type="ARBA" id="ARBA00047928"/>
    </source>
</evidence>
<dbReference type="InterPro" id="IPR001715">
    <property type="entry name" value="CH_dom"/>
</dbReference>
<keyword evidence="7" id="KW-0964">Secreted</keyword>
<evidence type="ECO:0000313" key="17">
    <source>
        <dbReference type="EMBL" id="VFQ58964.1"/>
    </source>
</evidence>
<dbReference type="PANTHER" id="PTHR22706">
    <property type="entry name" value="ASSEMBLY FACTOR FOR SPINDLE MICROTUBULES"/>
    <property type="match status" value="1"/>
</dbReference>
<dbReference type="InterPro" id="IPR000070">
    <property type="entry name" value="Pectinesterase_cat"/>
</dbReference>
<dbReference type="Proteomes" id="UP000595140">
    <property type="component" value="Unassembled WGS sequence"/>
</dbReference>
<comment type="pathway">
    <text evidence="4">Glycan metabolism; pectin degradation; 2-dehydro-3-deoxy-D-gluconate from pectin: step 1/5.</text>
</comment>
<dbReference type="InterPro" id="IPR016024">
    <property type="entry name" value="ARM-type_fold"/>
</dbReference>
<organism evidence="17 18">
    <name type="scientific">Cuscuta campestris</name>
    <dbReference type="NCBI Taxonomy" id="132261"/>
    <lineage>
        <taxon>Eukaryota</taxon>
        <taxon>Viridiplantae</taxon>
        <taxon>Streptophyta</taxon>
        <taxon>Embryophyta</taxon>
        <taxon>Tracheophyta</taxon>
        <taxon>Spermatophyta</taxon>
        <taxon>Magnoliopsida</taxon>
        <taxon>eudicotyledons</taxon>
        <taxon>Gunneridae</taxon>
        <taxon>Pentapetalae</taxon>
        <taxon>asterids</taxon>
        <taxon>lamiids</taxon>
        <taxon>Solanales</taxon>
        <taxon>Convolvulaceae</taxon>
        <taxon>Cuscuteae</taxon>
        <taxon>Cuscuta</taxon>
        <taxon>Cuscuta subgen. Grammica</taxon>
        <taxon>Cuscuta sect. Cleistogrammica</taxon>
    </lineage>
</organism>
<dbReference type="InterPro" id="IPR000225">
    <property type="entry name" value="Armadillo"/>
</dbReference>
<dbReference type="Pfam" id="PF00612">
    <property type="entry name" value="IQ"/>
    <property type="match status" value="6"/>
</dbReference>
<dbReference type="PROSITE" id="PS50096">
    <property type="entry name" value="IQ"/>
    <property type="match status" value="7"/>
</dbReference>
<dbReference type="SUPFAM" id="SSF52540">
    <property type="entry name" value="P-loop containing nucleoside triphosphate hydrolases"/>
    <property type="match status" value="2"/>
</dbReference>
<keyword evidence="10" id="KW-0112">Calmodulin-binding</keyword>
<evidence type="ECO:0000256" key="15">
    <source>
        <dbReference type="SAM" id="MobiDB-lite"/>
    </source>
</evidence>
<comment type="subcellular location">
    <subcellularLocation>
        <location evidence="2">Cytoplasm</location>
    </subcellularLocation>
    <subcellularLocation>
        <location evidence="1">Plastid</location>
    </subcellularLocation>
    <subcellularLocation>
        <location evidence="3">Secreted</location>
    </subcellularLocation>
</comment>
<dbReference type="GO" id="GO:0042545">
    <property type="term" value="P:cell wall modification"/>
    <property type="evidence" value="ECO:0007669"/>
    <property type="project" value="InterPro"/>
</dbReference>
<keyword evidence="6" id="KW-0963">Cytoplasm</keyword>
<comment type="catalytic activity">
    <reaction evidence="12">
        <text>[(1-&gt;4)-alpha-D-galacturonosyl methyl ester](n) + n H2O = [(1-&gt;4)-alpha-D-galacturonosyl](n) + n methanol + n H(+)</text>
        <dbReference type="Rhea" id="RHEA:22380"/>
        <dbReference type="Rhea" id="RHEA-COMP:14570"/>
        <dbReference type="Rhea" id="RHEA-COMP:14573"/>
        <dbReference type="ChEBI" id="CHEBI:15377"/>
        <dbReference type="ChEBI" id="CHEBI:15378"/>
        <dbReference type="ChEBI" id="CHEBI:17790"/>
        <dbReference type="ChEBI" id="CHEBI:140522"/>
        <dbReference type="ChEBI" id="CHEBI:140523"/>
        <dbReference type="EC" id="3.1.1.11"/>
    </reaction>
</comment>
<dbReference type="PROSITE" id="PS50021">
    <property type="entry name" value="CH"/>
    <property type="match status" value="1"/>
</dbReference>
<dbReference type="CDD" id="cd21223">
    <property type="entry name" value="CH_ASPM_rpt1"/>
    <property type="match status" value="1"/>
</dbReference>
<dbReference type="GO" id="GO:0030599">
    <property type="term" value="F:pectinesterase activity"/>
    <property type="evidence" value="ECO:0007669"/>
    <property type="project" value="UniProtKB-EC"/>
</dbReference>
<feature type="region of interest" description="Disordered" evidence="15">
    <location>
        <begin position="305"/>
        <end position="331"/>
    </location>
</feature>
<dbReference type="Gene3D" id="1.20.5.190">
    <property type="match status" value="5"/>
</dbReference>
<keyword evidence="11" id="KW-0063">Aspartyl esterase</keyword>
<dbReference type="InterPro" id="IPR033131">
    <property type="entry name" value="Pectinesterase_Asp_AS"/>
</dbReference>
<keyword evidence="18" id="KW-1185">Reference proteome</keyword>
<sequence>MNCSNIYVDSSSGHGDYNSIQEAIDSVPENNNIWVCIHVKAGNYREQVKIPADKPYIYLKGEARKRTNVIWDGHHDIDNATFVCDADNILIKSITFINSYNFPPEKNRKKRDWAVAAKFSGDKIAAYRCGFKGWQDTVWDNEGRHYFKKCTIIGAVDFIFGNGQSIYEKCIISVDTGNDKTMVGYITSQGRDSPDEKSGFVFKKCYVNGNGKAYLGRPWGDYSRVIFFKTHMENIIVPQGWWANDDLLSNGGGDKLTYVEEECSGPGSDKSMRMNGLLTKLSMQDLHDLTSISYIDDNDGEKLDAEMEGKKQAQNPCPSPSSSAFKTPRPPLRSFNFQSSPRFFTPCNVTPASSVLGRHAAKSSATAAKSKAARKLRDFEQEQSKSSRKALTDKEKSLKSLAKSLGVWLNFLFENPRSCGCDVSRFSAGGIENLGECEAGVALTGKRESRPACVVGDGEPWRDPKRQRNMSWRGLGKEETWAFPDSMFSRLKTSLLEVCSFDDLKERMKNYLSLGSCKEIFTAMTQVAKNIDEGRLKMKSHCPMVTDVGMKEKALKTLMCYNPTWLRIGLYIILGGESLLQNEDANSEQEVAFLRMLIEKQFLSHAGLAKTYAYNKLVEGLYRPGYYDELGKVILKRFLLLVLVLDRAKCQSSLPCKYGIDGLDGGSPLLFSLQSRVKSSNELINEFLSLDVMHGEGNLLAHLVIMGFKATYQQNPLVEYQFKVVDIFEDLHDGVRLCRAVQLLQHDPSILVKMLVPSDTRKKCLNNCGVVLQYVQQASVPIVDEDGTIIMAEDVVNGDKELLISLLWNMFVHLQLPLLINKELMVAEIQKIQGFEGKCTNSHTHLDMLLCWIQAICKSYDLKVDAFSSLADGKAMWCLLDFYFRKELHCSCSLKASDEVEVSIVSAVDYTDAVHNFILSQKLPSLLGKFPEVLQVSDILESNGACNDRSVVILLAFLSFQLLVRRNTEHLNFHKLLGFNCQSPERRRLSKDQWFMNPATDMKQERIHTSEDAAKNFKAIMSWWKDMALRNNKSGMEQVPETKQELFTCKGGCSSERGFSVNNQDRMKSKNSAQPIQAATRMSINELHQEGSKEIQKNSDSHLSNACIVIQKCFRGSIARSMFANMISQAKAAVIIQRAWIIYRGQMLSLQTRHSAALTIQTHWHGWLMRKAFINKKKSAALIQSAFRSMKCSRDFKRYRCEAKSAIIIQAYVRGWIARRDYNRCKYLIVNIQSHCRGCIQRKELSLQKEAAVRIQTAARWMIHNNTFLSRKHAATEIQRLVRGEITRKRLLGSSRYRRTSRSTFKVSELRIFLQSVTKLQRLWRAVLLNRQREKSAIVIQSHIRGWIARKQASKKRHGIIVIQSYTKAYLVRKDLKGELLDLRLRVQKSAANIDDGMRIINRLLVALSELLNMKSVSGILHTCATLDMATKHSQRCCEELVAAGAVQILIKQIRSVSRSIPDQEVLKHALSTLRNLTRYPHLIQVLISTRDCIGTIFLEFLRNKEDGYFIAAELLKKLFLHPNGIEVVHKLPVLVKRLHNLVEELSRKAKNDKRTTQAVAMREKADRRLREAVEILELIKSSNPN</sequence>
<dbReference type="Gene3D" id="1.25.10.10">
    <property type="entry name" value="Leucine-rich Repeat Variant"/>
    <property type="match status" value="1"/>
</dbReference>
<protein>
    <recommendedName>
        <fullName evidence="5">pectinesterase</fullName>
        <ecNumber evidence="5">3.1.1.11</ecNumber>
    </recommendedName>
</protein>
<evidence type="ECO:0000256" key="5">
    <source>
        <dbReference type="ARBA" id="ARBA00013229"/>
    </source>
</evidence>
<gene>
    <name evidence="17" type="ORF">CCAM_LOCUS740</name>
</gene>
<dbReference type="SUPFAM" id="SSF47576">
    <property type="entry name" value="Calponin-homology domain, CH-domain"/>
    <property type="match status" value="1"/>
</dbReference>
<dbReference type="GO" id="GO:0045490">
    <property type="term" value="P:pectin catabolic process"/>
    <property type="evidence" value="ECO:0007669"/>
    <property type="project" value="UniProtKB-UniPathway"/>
</dbReference>
<evidence type="ECO:0000256" key="14">
    <source>
        <dbReference type="PROSITE-ProRule" id="PRU10040"/>
    </source>
</evidence>
<dbReference type="GO" id="GO:0000922">
    <property type="term" value="C:spindle pole"/>
    <property type="evidence" value="ECO:0007669"/>
    <property type="project" value="TreeGrafter"/>
</dbReference>
<evidence type="ECO:0000256" key="10">
    <source>
        <dbReference type="ARBA" id="ARBA00022860"/>
    </source>
</evidence>
<dbReference type="SUPFAM" id="SSF51126">
    <property type="entry name" value="Pectin lyase-like"/>
    <property type="match status" value="1"/>
</dbReference>
<accession>A0A484K5H4</accession>
<dbReference type="UniPathway" id="UPA00545">
    <property type="reaction ID" value="UER00823"/>
</dbReference>
<keyword evidence="9" id="KW-0378">Hydrolase</keyword>
<dbReference type="OrthoDB" id="2148418at2759"/>
<feature type="active site" evidence="14">
    <location>
        <position position="157"/>
    </location>
</feature>
<evidence type="ECO:0000259" key="16">
    <source>
        <dbReference type="PROSITE" id="PS50021"/>
    </source>
</evidence>
<dbReference type="InterPro" id="IPR011050">
    <property type="entry name" value="Pectin_lyase_fold/virulence"/>
</dbReference>
<evidence type="ECO:0000256" key="7">
    <source>
        <dbReference type="ARBA" id="ARBA00022525"/>
    </source>
</evidence>